<sequence>MRTRQTTTAALAHNRQQHSPSHHNPASAPLSLFVAKG</sequence>
<name>A0A836MQG8_9NEIS</name>
<reference evidence="2 3" key="1">
    <citation type="submission" date="2014-03" db="EMBL/GenBank/DDBJ databases">
        <title>The genomes of two eusocial bee gut symbionts.</title>
        <authorList>
            <person name="Kwong W.K."/>
            <person name="Engel P."/>
            <person name="Koch H."/>
            <person name="Moran N.A."/>
        </authorList>
    </citation>
    <scope>NUCLEOTIDE SEQUENCE [LARGE SCALE GENOMIC DNA]</scope>
    <source>
        <strain evidence="3">wkB29</strain>
    </source>
</reference>
<evidence type="ECO:0000313" key="3">
    <source>
        <dbReference type="Proteomes" id="UP000027170"/>
    </source>
</evidence>
<accession>A0A836MQG8</accession>
<protein>
    <submittedName>
        <fullName evidence="2">Uncharacterized protein</fullName>
    </submittedName>
</protein>
<evidence type="ECO:0000256" key="1">
    <source>
        <dbReference type="SAM" id="MobiDB-lite"/>
    </source>
</evidence>
<keyword evidence="3" id="KW-1185">Reference proteome</keyword>
<gene>
    <name evidence="2" type="ORF">SALWKB29_1459</name>
</gene>
<dbReference type="AlphaFoldDB" id="A0A836MQG8"/>
<dbReference type="EMBL" id="JFZV01000006">
    <property type="protein sequence ID" value="KDN14669.1"/>
    <property type="molecule type" value="Genomic_DNA"/>
</dbReference>
<evidence type="ECO:0000313" key="2">
    <source>
        <dbReference type="EMBL" id="KDN14669.1"/>
    </source>
</evidence>
<comment type="caution">
    <text evidence="2">The sequence shown here is derived from an EMBL/GenBank/DDBJ whole genome shotgun (WGS) entry which is preliminary data.</text>
</comment>
<organism evidence="2 3">
    <name type="scientific">Snodgrassella communis</name>
    <dbReference type="NCBI Taxonomy" id="2946699"/>
    <lineage>
        <taxon>Bacteria</taxon>
        <taxon>Pseudomonadati</taxon>
        <taxon>Pseudomonadota</taxon>
        <taxon>Betaproteobacteria</taxon>
        <taxon>Neisseriales</taxon>
        <taxon>Neisseriaceae</taxon>
        <taxon>Snodgrassella</taxon>
    </lineage>
</organism>
<proteinExistence type="predicted"/>
<feature type="region of interest" description="Disordered" evidence="1">
    <location>
        <begin position="1"/>
        <end position="37"/>
    </location>
</feature>
<dbReference type="Proteomes" id="UP000027170">
    <property type="component" value="Unassembled WGS sequence"/>
</dbReference>